<feature type="region of interest" description="Disordered" evidence="3">
    <location>
        <begin position="453"/>
        <end position="484"/>
    </location>
</feature>
<proteinExistence type="predicted"/>
<gene>
    <name evidence="4" type="ORF">CNMCM7691_004216</name>
</gene>
<evidence type="ECO:0000256" key="1">
    <source>
        <dbReference type="ARBA" id="ARBA00022574"/>
    </source>
</evidence>
<dbReference type="PANTHER" id="PTHR44472">
    <property type="entry name" value="DDB1- AND CUL4-ASSOCIATED FACTOR 4-RELATED"/>
    <property type="match status" value="1"/>
</dbReference>
<evidence type="ECO:0000313" key="4">
    <source>
        <dbReference type="EMBL" id="KAF7183794.1"/>
    </source>
</evidence>
<comment type="caution">
    <text evidence="4">The sequence shown here is derived from an EMBL/GenBank/DDBJ whole genome shotgun (WGS) entry which is preliminary data.</text>
</comment>
<keyword evidence="5" id="KW-1185">Reference proteome</keyword>
<dbReference type="GO" id="GO:0080008">
    <property type="term" value="C:Cul4-RING E3 ubiquitin ligase complex"/>
    <property type="evidence" value="ECO:0007669"/>
    <property type="project" value="TreeGrafter"/>
</dbReference>
<protein>
    <submittedName>
        <fullName evidence="4">Uncharacterized protein</fullName>
    </submittedName>
</protein>
<dbReference type="SUPFAM" id="SSF50978">
    <property type="entry name" value="WD40 repeat-like"/>
    <property type="match status" value="1"/>
</dbReference>
<dbReference type="InterPro" id="IPR015943">
    <property type="entry name" value="WD40/YVTN_repeat-like_dom_sf"/>
</dbReference>
<dbReference type="AlphaFoldDB" id="A0A8H6VD40"/>
<feature type="compositionally biased region" description="Gly residues" evidence="3">
    <location>
        <begin position="532"/>
        <end position="543"/>
    </location>
</feature>
<accession>A0A8H6VD40</accession>
<dbReference type="InterPro" id="IPR052254">
    <property type="entry name" value="CUL4-DDB1_E3_ligase_receptor"/>
</dbReference>
<dbReference type="Proteomes" id="UP000641853">
    <property type="component" value="Unassembled WGS sequence"/>
</dbReference>
<evidence type="ECO:0000256" key="2">
    <source>
        <dbReference type="ARBA" id="ARBA00022737"/>
    </source>
</evidence>
<dbReference type="Gene3D" id="2.130.10.10">
    <property type="entry name" value="YVTN repeat-like/Quinoprotein amine dehydrogenase"/>
    <property type="match status" value="1"/>
</dbReference>
<evidence type="ECO:0000256" key="3">
    <source>
        <dbReference type="SAM" id="MobiDB-lite"/>
    </source>
</evidence>
<dbReference type="PANTHER" id="PTHR44472:SF1">
    <property type="entry name" value="DDB1 AND CUL4 ASSOCIATED FACTOR 4"/>
    <property type="match status" value="1"/>
</dbReference>
<organism evidence="4 5">
    <name type="scientific">Aspergillus felis</name>
    <dbReference type="NCBI Taxonomy" id="1287682"/>
    <lineage>
        <taxon>Eukaryota</taxon>
        <taxon>Fungi</taxon>
        <taxon>Dikarya</taxon>
        <taxon>Ascomycota</taxon>
        <taxon>Pezizomycotina</taxon>
        <taxon>Eurotiomycetes</taxon>
        <taxon>Eurotiomycetidae</taxon>
        <taxon>Eurotiales</taxon>
        <taxon>Aspergillaceae</taxon>
        <taxon>Aspergillus</taxon>
        <taxon>Aspergillus subgen. Fumigati</taxon>
    </lineage>
</organism>
<keyword evidence="2" id="KW-0677">Repeat</keyword>
<name>A0A8H6VD40_9EURO</name>
<dbReference type="EMBL" id="JACBAG010001698">
    <property type="protein sequence ID" value="KAF7183794.1"/>
    <property type="molecule type" value="Genomic_DNA"/>
</dbReference>
<feature type="region of interest" description="Disordered" evidence="3">
    <location>
        <begin position="511"/>
        <end position="543"/>
    </location>
</feature>
<reference evidence="4" key="1">
    <citation type="submission" date="2020-06" db="EMBL/GenBank/DDBJ databases">
        <title>Draft genome sequences of strains closely related to Aspergillus parafelis and Aspergillus hiratsukae.</title>
        <authorList>
            <person name="Dos Santos R.A.C."/>
            <person name="Rivero-Menendez O."/>
            <person name="Steenwyk J.L."/>
            <person name="Mead M.E."/>
            <person name="Goldman G.H."/>
            <person name="Alastruey-Izquierdo A."/>
            <person name="Rokas A."/>
        </authorList>
    </citation>
    <scope>NUCLEOTIDE SEQUENCE</scope>
    <source>
        <strain evidence="4">CNM-CM7691</strain>
    </source>
</reference>
<sequence>MNREIPGFYYDPDKKKYFKIQASHKAAPGAQYSKDAVKRKRVEHEVVDLILSFQMDHGTHYLLETPEESPPQSEAGKGENQKVTLHRFEPWPSDYTIKHVLRNNRSGILIASGHRGGESSVSVCFPDTDQEIWTYNRTMERVLFREPYRLSSISLSHTGYLLATMDSGPNGDSFLAPRMLPDLGEGGDYRWPAFFAHPIRIRTESSLWCSSPCPEGDKALFAIGTSEGLYTLEGLGSYWALSKKPFPSDVSTGKPISHRRTDSSHALVTSVEWLSSTVIAAGLKDSTVFLHDLRSGGTATRLQHPHAVTKIRNLDPYRIVVAGINSLQMYDIRYAHNGLQRNPRPNHPRHTSTRPYLSFSDFSPEVIPDFDISPELGLLASASDERKVQLFSLRTGEQVFSPLTKYQYANPISSLRFESGDGSLHGPQTPTLLVCSSATVDEWGCVRGRITAARAPSRSPHATRGIPTRRRHDQPQTPERSQLRVYRISNSRHTDRVCRRIRIDSVVDGDQALQGKGTGSENCRRAGDTRGAAGGSSGGGSEGGLERGLCDARLLPLALLAWGRGVSAGCSGVFGLRLREEFQSSSVMGALVAGR</sequence>
<keyword evidence="1" id="KW-0853">WD repeat</keyword>
<dbReference type="InterPro" id="IPR036322">
    <property type="entry name" value="WD40_repeat_dom_sf"/>
</dbReference>
<evidence type="ECO:0000313" key="5">
    <source>
        <dbReference type="Proteomes" id="UP000641853"/>
    </source>
</evidence>